<organism evidence="1 2">
    <name type="scientific">Marinobacterium nitratireducens</name>
    <dbReference type="NCBI Taxonomy" id="518897"/>
    <lineage>
        <taxon>Bacteria</taxon>
        <taxon>Pseudomonadati</taxon>
        <taxon>Pseudomonadota</taxon>
        <taxon>Gammaproteobacteria</taxon>
        <taxon>Oceanospirillales</taxon>
        <taxon>Oceanospirillaceae</taxon>
        <taxon>Marinobacterium</taxon>
    </lineage>
</organism>
<proteinExistence type="predicted"/>
<comment type="caution">
    <text evidence="1">The sequence shown here is derived from an EMBL/GenBank/DDBJ whole genome shotgun (WGS) entry which is preliminary data.</text>
</comment>
<accession>A0A918DRU0</accession>
<dbReference type="AlphaFoldDB" id="A0A918DRU0"/>
<name>A0A918DRU0_9GAMM</name>
<sequence length="89" mass="10259">MGSAHWSSPEEVVDKDLAAGILRTADIFSRKQNCVEEHISLWIKHMLPVKNQPQSIQNQALLNWFREMKDKDYITEGEIAFKDFLGVDV</sequence>
<reference evidence="1 2" key="1">
    <citation type="journal article" date="2014" name="Int. J. Syst. Evol. Microbiol.">
        <title>Complete genome sequence of Corynebacterium casei LMG S-19264T (=DSM 44701T), isolated from a smear-ripened cheese.</title>
        <authorList>
            <consortium name="US DOE Joint Genome Institute (JGI-PGF)"/>
            <person name="Walter F."/>
            <person name="Albersmeier A."/>
            <person name="Kalinowski J."/>
            <person name="Ruckert C."/>
        </authorList>
    </citation>
    <scope>NUCLEOTIDE SEQUENCE [LARGE SCALE GENOMIC DNA]</scope>
    <source>
        <strain evidence="1 2">CGMCC 1.7286</strain>
    </source>
</reference>
<dbReference type="Proteomes" id="UP000599578">
    <property type="component" value="Unassembled WGS sequence"/>
</dbReference>
<evidence type="ECO:0000313" key="1">
    <source>
        <dbReference type="EMBL" id="GGO80951.1"/>
    </source>
</evidence>
<dbReference type="EMBL" id="BMLT01000004">
    <property type="protein sequence ID" value="GGO80951.1"/>
    <property type="molecule type" value="Genomic_DNA"/>
</dbReference>
<keyword evidence="2" id="KW-1185">Reference proteome</keyword>
<evidence type="ECO:0000313" key="2">
    <source>
        <dbReference type="Proteomes" id="UP000599578"/>
    </source>
</evidence>
<protein>
    <submittedName>
        <fullName evidence="1">Uncharacterized protein</fullName>
    </submittedName>
</protein>
<gene>
    <name evidence="1" type="ORF">GCM10011348_18830</name>
</gene>